<evidence type="ECO:0000256" key="2">
    <source>
        <dbReference type="SAM" id="SignalP"/>
    </source>
</evidence>
<feature type="domain" description="Peptidase M16 N-terminal" evidence="3">
    <location>
        <begin position="45"/>
        <end position="103"/>
    </location>
</feature>
<dbReference type="InterPro" id="IPR011249">
    <property type="entry name" value="Metalloenz_LuxS/M16"/>
</dbReference>
<feature type="domain" description="Peptidase M16 C-terminal" evidence="4">
    <location>
        <begin position="248"/>
        <end position="424"/>
    </location>
</feature>
<feature type="signal peptide" evidence="2">
    <location>
        <begin position="1"/>
        <end position="19"/>
    </location>
</feature>
<feature type="domain" description="Peptidase M16 N-terminal" evidence="3">
    <location>
        <begin position="136"/>
        <end position="238"/>
    </location>
</feature>
<organism evidence="5 6">
    <name type="scientific">Gracilimonas mengyeensis</name>
    <dbReference type="NCBI Taxonomy" id="1302730"/>
    <lineage>
        <taxon>Bacteria</taxon>
        <taxon>Pseudomonadati</taxon>
        <taxon>Balneolota</taxon>
        <taxon>Balneolia</taxon>
        <taxon>Balneolales</taxon>
        <taxon>Balneolaceae</taxon>
        <taxon>Gracilimonas</taxon>
    </lineage>
</organism>
<dbReference type="InterPro" id="IPR007863">
    <property type="entry name" value="Peptidase_M16_C"/>
</dbReference>
<dbReference type="InterPro" id="IPR050361">
    <property type="entry name" value="MPP/UQCRC_Complex"/>
</dbReference>
<reference evidence="5 6" key="1">
    <citation type="submission" date="2017-05" db="EMBL/GenBank/DDBJ databases">
        <authorList>
            <person name="Varghese N."/>
            <person name="Submissions S."/>
        </authorList>
    </citation>
    <scope>NUCLEOTIDE SEQUENCE [LARGE SCALE GENOMIC DNA]</scope>
    <source>
        <strain evidence="5 6">DSM 21985</strain>
    </source>
</reference>
<evidence type="ECO:0000313" key="5">
    <source>
        <dbReference type="EMBL" id="SMO91794.1"/>
    </source>
</evidence>
<accession>A0A521F6T0</accession>
<dbReference type="InterPro" id="IPR011765">
    <property type="entry name" value="Pept_M16_N"/>
</dbReference>
<evidence type="ECO:0000259" key="3">
    <source>
        <dbReference type="Pfam" id="PF00675"/>
    </source>
</evidence>
<dbReference type="EMBL" id="FXTP01000015">
    <property type="protein sequence ID" value="SMO91794.1"/>
    <property type="molecule type" value="Genomic_DNA"/>
</dbReference>
<dbReference type="Gene3D" id="3.30.830.10">
    <property type="entry name" value="Metalloenzyme, LuxS/M16 peptidase-like"/>
    <property type="match status" value="3"/>
</dbReference>
<dbReference type="SUPFAM" id="SSF63411">
    <property type="entry name" value="LuxS/MPP-like metallohydrolase"/>
    <property type="match status" value="2"/>
</dbReference>
<feature type="chain" id="PRO_5022095004" evidence="2">
    <location>
        <begin position="20"/>
        <end position="494"/>
    </location>
</feature>
<dbReference type="Pfam" id="PF05193">
    <property type="entry name" value="Peptidase_M16_C"/>
    <property type="match status" value="1"/>
</dbReference>
<comment type="similarity">
    <text evidence="1">Belongs to the peptidase M16 family.</text>
</comment>
<keyword evidence="2" id="KW-0732">Signal</keyword>
<evidence type="ECO:0000313" key="6">
    <source>
        <dbReference type="Proteomes" id="UP000317557"/>
    </source>
</evidence>
<dbReference type="GO" id="GO:0046872">
    <property type="term" value="F:metal ion binding"/>
    <property type="evidence" value="ECO:0007669"/>
    <property type="project" value="InterPro"/>
</dbReference>
<keyword evidence="6" id="KW-1185">Reference proteome</keyword>
<sequence>MGTFLLLLIMGAFFAPAQAQYLEEFEDKVTEFTLDNGLHFIVIERHDAPVASFYTHVDVGGANEPVGNTGIAHIFEHMAFKGTHYIGTTNWEEEKKVIAAMDQAYQEWLAEKYSSNPDSSIMEEKWAEFEQLQEESKQYVVNNEFSQIIERNGGSGLNASTGADFTNYFYSLPSNRAELWFNLEADRFKNPTFREFYVEKEVVREERRMRTESSPVGRLVEEFLAVAYTAHPYGRPVVGWDSDITATTIEDARDFYDTYYVPSNITIAIAGDVEPDRMKELAETYFGDLREGEPAPPVTTLEPEQRGERRFTIEGNTQPIMLIGYHGVSESHPDFEALNLLGNVISSGRTSRLYKKLVDEEQLALQVGAFNGFPGSKYETMFLTLAVPNMGVELDTLETAVYTEIDAVKNGALTQEELDRARTNIRASLIRSLNNNTGLARNFASTHATQGDWREVFRRLDRIQQVTLEDLQRVANEYLSKDNRTVGATVRAES</sequence>
<proteinExistence type="inferred from homology"/>
<dbReference type="Proteomes" id="UP000317557">
    <property type="component" value="Unassembled WGS sequence"/>
</dbReference>
<name>A0A521F6T0_9BACT</name>
<evidence type="ECO:0000259" key="4">
    <source>
        <dbReference type="Pfam" id="PF05193"/>
    </source>
</evidence>
<dbReference type="PANTHER" id="PTHR11851:SF49">
    <property type="entry name" value="MITOCHONDRIAL-PROCESSING PEPTIDASE SUBUNIT ALPHA"/>
    <property type="match status" value="1"/>
</dbReference>
<dbReference type="Pfam" id="PF00675">
    <property type="entry name" value="Peptidase_M16"/>
    <property type="match status" value="2"/>
</dbReference>
<dbReference type="PANTHER" id="PTHR11851">
    <property type="entry name" value="METALLOPROTEASE"/>
    <property type="match status" value="1"/>
</dbReference>
<dbReference type="AlphaFoldDB" id="A0A521F6T0"/>
<gene>
    <name evidence="5" type="ORF">SAMN06265219_115120</name>
</gene>
<protein>
    <submittedName>
        <fullName evidence="5">Predicted Zn-dependent peptidase</fullName>
    </submittedName>
</protein>
<evidence type="ECO:0000256" key="1">
    <source>
        <dbReference type="ARBA" id="ARBA00007261"/>
    </source>
</evidence>